<dbReference type="PROSITE" id="PS50238">
    <property type="entry name" value="RHOGAP"/>
    <property type="match status" value="1"/>
</dbReference>
<organism evidence="5 6">
    <name type="scientific">Rhizoctonia solani</name>
    <dbReference type="NCBI Taxonomy" id="456999"/>
    <lineage>
        <taxon>Eukaryota</taxon>
        <taxon>Fungi</taxon>
        <taxon>Dikarya</taxon>
        <taxon>Basidiomycota</taxon>
        <taxon>Agaricomycotina</taxon>
        <taxon>Agaricomycetes</taxon>
        <taxon>Cantharellales</taxon>
        <taxon>Ceratobasidiaceae</taxon>
        <taxon>Rhizoctonia</taxon>
    </lineage>
</organism>
<feature type="region of interest" description="Disordered" evidence="3">
    <location>
        <begin position="726"/>
        <end position="790"/>
    </location>
</feature>
<dbReference type="SMART" id="SM00324">
    <property type="entry name" value="RhoGAP"/>
    <property type="match status" value="1"/>
</dbReference>
<dbReference type="CDD" id="cd00159">
    <property type="entry name" value="RhoGAP"/>
    <property type="match status" value="1"/>
</dbReference>
<feature type="region of interest" description="Disordered" evidence="3">
    <location>
        <begin position="185"/>
        <end position="223"/>
    </location>
</feature>
<feature type="region of interest" description="Disordered" evidence="3">
    <location>
        <begin position="134"/>
        <end position="153"/>
    </location>
</feature>
<feature type="compositionally biased region" description="Polar residues" evidence="3">
    <location>
        <begin position="185"/>
        <end position="196"/>
    </location>
</feature>
<evidence type="ECO:0000313" key="6">
    <source>
        <dbReference type="Proteomes" id="UP000663888"/>
    </source>
</evidence>
<gene>
    <name evidence="5" type="ORF">RDB_LOCUS61700</name>
</gene>
<dbReference type="GO" id="GO:0005938">
    <property type="term" value="C:cell cortex"/>
    <property type="evidence" value="ECO:0007669"/>
    <property type="project" value="TreeGrafter"/>
</dbReference>
<evidence type="ECO:0000259" key="4">
    <source>
        <dbReference type="PROSITE" id="PS50238"/>
    </source>
</evidence>
<dbReference type="GO" id="GO:0005096">
    <property type="term" value="F:GTPase activator activity"/>
    <property type="evidence" value="ECO:0007669"/>
    <property type="project" value="UniProtKB-KW"/>
</dbReference>
<dbReference type="PANTHER" id="PTHR15228:SF25">
    <property type="entry name" value="F-BAR DOMAIN-CONTAINING PROTEIN"/>
    <property type="match status" value="1"/>
</dbReference>
<feature type="coiled-coil region" evidence="2">
    <location>
        <begin position="626"/>
        <end position="653"/>
    </location>
</feature>
<evidence type="ECO:0000256" key="2">
    <source>
        <dbReference type="SAM" id="Coils"/>
    </source>
</evidence>
<dbReference type="AlphaFoldDB" id="A0A8H3B581"/>
<dbReference type="SUPFAM" id="SSF48350">
    <property type="entry name" value="GTPase activation domain, GAP"/>
    <property type="match status" value="1"/>
</dbReference>
<feature type="compositionally biased region" description="Polar residues" evidence="3">
    <location>
        <begin position="1"/>
        <end position="16"/>
    </location>
</feature>
<feature type="compositionally biased region" description="Polar residues" evidence="3">
    <location>
        <begin position="29"/>
        <end position="42"/>
    </location>
</feature>
<feature type="compositionally biased region" description="Polar residues" evidence="3">
    <location>
        <begin position="585"/>
        <end position="602"/>
    </location>
</feature>
<dbReference type="GO" id="GO:0007165">
    <property type="term" value="P:signal transduction"/>
    <property type="evidence" value="ECO:0007669"/>
    <property type="project" value="InterPro"/>
</dbReference>
<feature type="region of interest" description="Disordered" evidence="3">
    <location>
        <begin position="1"/>
        <end position="125"/>
    </location>
</feature>
<feature type="domain" description="Rho-GAP" evidence="4">
    <location>
        <begin position="278"/>
        <end position="499"/>
    </location>
</feature>
<accession>A0A8H3B581</accession>
<proteinExistence type="predicted"/>
<dbReference type="InterPro" id="IPR008936">
    <property type="entry name" value="Rho_GTPase_activation_prot"/>
</dbReference>
<feature type="region of interest" description="Disordered" evidence="3">
    <location>
        <begin position="584"/>
        <end position="605"/>
    </location>
</feature>
<dbReference type="EMBL" id="CAJMWX010001033">
    <property type="protein sequence ID" value="CAE6447701.1"/>
    <property type="molecule type" value="Genomic_DNA"/>
</dbReference>
<dbReference type="PANTHER" id="PTHR15228">
    <property type="entry name" value="SPERMATHECAL PHYSIOLOGY VARIANT"/>
    <property type="match status" value="1"/>
</dbReference>
<evidence type="ECO:0000313" key="5">
    <source>
        <dbReference type="EMBL" id="CAE6447701.1"/>
    </source>
</evidence>
<sequence>MLKAGYSSTASESTLKPRSIKFSDPFATKSCSPSIANRSITAQPVAPSRGVRRSNTVGVGPSRFPRPARGSTIDVQRRPVVGKAAPSAQFEMVSPPRSPKDTSPRNGSRLPLRAKSAEPSDGMRRTVTVTRGLRRNAHEPNTTAISLASGSRSSMLSVRRDPLVMGWAESQATFKALTGTAVSQKSDLHWQSTTSAMPPDPTTEAERRRADSEPEVQSGLSSYPHLTPEERIILVRKLRALLKYVGIEDQALVAKSSVKEAPTGNPVGSVFGRSVKNSSLYASCQVVLGQHSHSLPICVFTSVEEICQRGIAAPGLFRVTPSPNERTVEKLAREFDQGPSYGARISLAKEGTPNICALLKLYLRALPEALLSGGLWPIVQKLTLVRRNDGKTASAQIAAIQAILHLQHPTNFSLLVYLLAFMHQLILHGSQNGLTIPMLAGIFGPALFSPRKGNSARTGCVMSPPPESQVLVKTFQSARDVAEGTRVMTWVLEHWDGIATGLLSLDIVHGSEKDIPAWEANLLRDSLGLFRGESDGQYSEGPSIDEIVDPALDNLIEFPLPEEITIDRVPVREVRNCIVAEVPPSHSTRASSPATLWSQETGPNPIMVSRTTSLETAKTTLEPAYVQELRRRMDNQETQLANLRQELALIRSRFVFPLPPNDTPQEITGNAQVDKPDVRNADMDEDTMVTPRPPSGPRCPEFQTMNELIDSLDSKPVTPLFHKTLTVNIPDNESESGGADPTSPMDDAREPRETSSSSATSDLGPDTPPNEPAQRTLCVVNPDSGSEKDVELVDGGRLHELLAARDALRSALAAMDPVRAQLKVVEEELEHRGESNIP</sequence>
<evidence type="ECO:0000256" key="1">
    <source>
        <dbReference type="ARBA" id="ARBA00022468"/>
    </source>
</evidence>
<evidence type="ECO:0000256" key="3">
    <source>
        <dbReference type="SAM" id="MobiDB-lite"/>
    </source>
</evidence>
<protein>
    <recommendedName>
        <fullName evidence="4">Rho-GAP domain-containing protein</fullName>
    </recommendedName>
</protein>
<feature type="compositionally biased region" description="Basic and acidic residues" evidence="3">
    <location>
        <begin position="115"/>
        <end position="124"/>
    </location>
</feature>
<dbReference type="Proteomes" id="UP000663888">
    <property type="component" value="Unassembled WGS sequence"/>
</dbReference>
<dbReference type="Gene3D" id="1.10.555.10">
    <property type="entry name" value="Rho GTPase activation protein"/>
    <property type="match status" value="1"/>
</dbReference>
<dbReference type="InterPro" id="IPR051025">
    <property type="entry name" value="RhoGAP"/>
</dbReference>
<dbReference type="Pfam" id="PF00620">
    <property type="entry name" value="RhoGAP"/>
    <property type="match status" value="1"/>
</dbReference>
<name>A0A8H3B581_9AGAM</name>
<reference evidence="5" key="1">
    <citation type="submission" date="2021-01" db="EMBL/GenBank/DDBJ databases">
        <authorList>
            <person name="Kaushik A."/>
        </authorList>
    </citation>
    <scope>NUCLEOTIDE SEQUENCE</scope>
    <source>
        <strain evidence="5">AG4-R118</strain>
    </source>
</reference>
<dbReference type="InterPro" id="IPR000198">
    <property type="entry name" value="RhoGAP_dom"/>
</dbReference>
<keyword evidence="2" id="KW-0175">Coiled coil</keyword>
<comment type="caution">
    <text evidence="5">The sequence shown here is derived from an EMBL/GenBank/DDBJ whole genome shotgun (WGS) entry which is preliminary data.</text>
</comment>
<keyword evidence="1" id="KW-0343">GTPase activation</keyword>
<dbReference type="GO" id="GO:0060237">
    <property type="term" value="P:regulation of fungal-type cell wall organization"/>
    <property type="evidence" value="ECO:0007669"/>
    <property type="project" value="TreeGrafter"/>
</dbReference>